<evidence type="ECO:0000259" key="4">
    <source>
        <dbReference type="PROSITE" id="PS50949"/>
    </source>
</evidence>
<evidence type="ECO:0000256" key="1">
    <source>
        <dbReference type="ARBA" id="ARBA00023015"/>
    </source>
</evidence>
<dbReference type="PANTHER" id="PTHR43537:SF5">
    <property type="entry name" value="UXU OPERON TRANSCRIPTIONAL REGULATOR"/>
    <property type="match status" value="1"/>
</dbReference>
<feature type="non-terminal residue" evidence="5">
    <location>
        <position position="121"/>
    </location>
</feature>
<dbReference type="EMBL" id="RQXT01000065">
    <property type="protein sequence ID" value="RRH91020.1"/>
    <property type="molecule type" value="Genomic_DNA"/>
</dbReference>
<dbReference type="CDD" id="cd07377">
    <property type="entry name" value="WHTH_GntR"/>
    <property type="match status" value="1"/>
</dbReference>
<dbReference type="SUPFAM" id="SSF46785">
    <property type="entry name" value="Winged helix' DNA-binding domain"/>
    <property type="match status" value="1"/>
</dbReference>
<dbReference type="Pfam" id="PF00392">
    <property type="entry name" value="GntR"/>
    <property type="match status" value="1"/>
</dbReference>
<dbReference type="PROSITE" id="PS50949">
    <property type="entry name" value="HTH_GNTR"/>
    <property type="match status" value="1"/>
</dbReference>
<keyword evidence="1" id="KW-0805">Transcription regulation</keyword>
<accession>A0A3P3EX82</accession>
<keyword evidence="3" id="KW-0804">Transcription</keyword>
<dbReference type="GO" id="GO:0003677">
    <property type="term" value="F:DNA binding"/>
    <property type="evidence" value="ECO:0007669"/>
    <property type="project" value="UniProtKB-KW"/>
</dbReference>
<gene>
    <name evidence="5" type="ORF">EH240_32370</name>
</gene>
<proteinExistence type="predicted"/>
<dbReference type="RefSeq" id="WP_125006184.1">
    <property type="nucleotide sequence ID" value="NZ_RQXT01000065.1"/>
</dbReference>
<comment type="caution">
    <text evidence="5">The sequence shown here is derived from an EMBL/GenBank/DDBJ whole genome shotgun (WGS) entry which is preliminary data.</text>
</comment>
<dbReference type="InterPro" id="IPR036390">
    <property type="entry name" value="WH_DNA-bd_sf"/>
</dbReference>
<feature type="domain" description="HTH gntR-type" evidence="4">
    <location>
        <begin position="9"/>
        <end position="77"/>
    </location>
</feature>
<dbReference type="SMART" id="SM00345">
    <property type="entry name" value="HTH_GNTR"/>
    <property type="match status" value="1"/>
</dbReference>
<dbReference type="OrthoDB" id="9812645at2"/>
<evidence type="ECO:0000256" key="3">
    <source>
        <dbReference type="ARBA" id="ARBA00023163"/>
    </source>
</evidence>
<dbReference type="PANTHER" id="PTHR43537">
    <property type="entry name" value="TRANSCRIPTIONAL REGULATOR, GNTR FAMILY"/>
    <property type="match status" value="1"/>
</dbReference>
<dbReference type="InterPro" id="IPR000524">
    <property type="entry name" value="Tscrpt_reg_HTH_GntR"/>
</dbReference>
<protein>
    <submittedName>
        <fullName evidence="5">GntR family transcriptional regulator</fullName>
    </submittedName>
</protein>
<keyword evidence="6" id="KW-1185">Reference proteome</keyword>
<name>A0A3P3EX82_9HYPH</name>
<keyword evidence="2" id="KW-0238">DNA-binding</keyword>
<dbReference type="InterPro" id="IPR036388">
    <property type="entry name" value="WH-like_DNA-bd_sf"/>
</dbReference>
<dbReference type="Gene3D" id="1.10.10.10">
    <property type="entry name" value="Winged helix-like DNA-binding domain superfamily/Winged helix DNA-binding domain"/>
    <property type="match status" value="1"/>
</dbReference>
<organism evidence="5 6">
    <name type="scientific">Mesorhizobium tamadayense</name>
    <dbReference type="NCBI Taxonomy" id="425306"/>
    <lineage>
        <taxon>Bacteria</taxon>
        <taxon>Pseudomonadati</taxon>
        <taxon>Pseudomonadota</taxon>
        <taxon>Alphaproteobacteria</taxon>
        <taxon>Hyphomicrobiales</taxon>
        <taxon>Phyllobacteriaceae</taxon>
        <taxon>Mesorhizobium</taxon>
    </lineage>
</organism>
<dbReference type="GO" id="GO:0003700">
    <property type="term" value="F:DNA-binding transcription factor activity"/>
    <property type="evidence" value="ECO:0007669"/>
    <property type="project" value="InterPro"/>
</dbReference>
<evidence type="ECO:0000256" key="2">
    <source>
        <dbReference type="ARBA" id="ARBA00023125"/>
    </source>
</evidence>
<evidence type="ECO:0000313" key="5">
    <source>
        <dbReference type="EMBL" id="RRH91020.1"/>
    </source>
</evidence>
<reference evidence="5 6" key="1">
    <citation type="submission" date="2018-11" db="EMBL/GenBank/DDBJ databases">
        <title>the genome of Mesorhizobium tamadayense DSM 28320.</title>
        <authorList>
            <person name="Gao J."/>
        </authorList>
    </citation>
    <scope>NUCLEOTIDE SEQUENCE [LARGE SCALE GENOMIC DNA]</scope>
    <source>
        <strain evidence="5 6">DSM 28320</strain>
    </source>
</reference>
<dbReference type="PRINTS" id="PR00035">
    <property type="entry name" value="HTHGNTR"/>
</dbReference>
<dbReference type="Proteomes" id="UP000273786">
    <property type="component" value="Unassembled WGS sequence"/>
</dbReference>
<dbReference type="AlphaFoldDB" id="A0A3P3EX82"/>
<evidence type="ECO:0000313" key="6">
    <source>
        <dbReference type="Proteomes" id="UP000273786"/>
    </source>
</evidence>
<sequence length="121" mass="13472">MPIQAVEPRRLYRQVADQLRQLIDSGEFAVGDRLPTERELADQLRISRPTVREALIALEVEGRIRIRVGSGIYVTDRPNAAASEAETDEGPFELLRAREFVEGAIAAEAALHVRPADLELL</sequence>